<dbReference type="GO" id="GO:0016747">
    <property type="term" value="F:acyltransferase activity, transferring groups other than amino-acyl groups"/>
    <property type="evidence" value="ECO:0007669"/>
    <property type="project" value="InterPro"/>
</dbReference>
<dbReference type="GeneID" id="28741104"/>
<protein>
    <recommendedName>
        <fullName evidence="1">N-acetyltransferase domain-containing protein</fullName>
    </recommendedName>
</protein>
<dbReference type="InterPro" id="IPR052523">
    <property type="entry name" value="Trichothecene_AcTrans"/>
</dbReference>
<sequence length="299" mass="33570">MSSATKQPIIEIRLATLTEQPSIARLAARAFHNDVLFGHIIHPYRHAYRSHMSRYWLSRNLIAHLDPCHRINVAVTTSGSRKERIVGVIHWSRIAPSAADNYAAGWGYAWWFPQRILHFLVSNVVWLAYRTIWRNRAASPAQECIIEASEASGCLDHIWDPAKNRCPSWYIESMAVDPDWQGKGVGRLLVEEGLKLAEQEGVSASVIAADGKEDFYRKCGFVTGPVGRSGMGDEKKNPLWAVPGGLLFFREAPGKRMAAEAEDKEVDECVKWLRKDMEKGWRSSWLESGTGRDLGRGAG</sequence>
<dbReference type="VEuPathDB" id="FungiDB:AB675_8751"/>
<reference evidence="2 3" key="1">
    <citation type="submission" date="2015-06" db="EMBL/GenBank/DDBJ databases">
        <title>Draft genome of the ant-associated black yeast Phialophora attae CBS 131958.</title>
        <authorList>
            <person name="Moreno L.F."/>
            <person name="Stielow B.J."/>
            <person name="de Hoog S."/>
            <person name="Vicente V.A."/>
            <person name="Weiss V.A."/>
            <person name="de Vries M."/>
            <person name="Cruz L.M."/>
            <person name="Souza E.M."/>
        </authorList>
    </citation>
    <scope>NUCLEOTIDE SEQUENCE [LARGE SCALE GENOMIC DNA]</scope>
    <source>
        <strain evidence="2 3">CBS 131958</strain>
    </source>
</reference>
<dbReference type="RefSeq" id="XP_018004216.1">
    <property type="nucleotide sequence ID" value="XM_018149224.1"/>
</dbReference>
<dbReference type="PANTHER" id="PTHR42791">
    <property type="entry name" value="GNAT FAMILY ACETYLTRANSFERASE"/>
    <property type="match status" value="1"/>
</dbReference>
<comment type="caution">
    <text evidence="2">The sequence shown here is derived from an EMBL/GenBank/DDBJ whole genome shotgun (WGS) entry which is preliminary data.</text>
</comment>
<dbReference type="AlphaFoldDB" id="A0A0N1HFS3"/>
<dbReference type="EMBL" id="LFJN01000003">
    <property type="protein sequence ID" value="KPI44253.1"/>
    <property type="molecule type" value="Genomic_DNA"/>
</dbReference>
<evidence type="ECO:0000259" key="1">
    <source>
        <dbReference type="PROSITE" id="PS51186"/>
    </source>
</evidence>
<accession>A0A0N1HFS3</accession>
<organism evidence="2 3">
    <name type="scientific">Cyphellophora attinorum</name>
    <dbReference type="NCBI Taxonomy" id="1664694"/>
    <lineage>
        <taxon>Eukaryota</taxon>
        <taxon>Fungi</taxon>
        <taxon>Dikarya</taxon>
        <taxon>Ascomycota</taxon>
        <taxon>Pezizomycotina</taxon>
        <taxon>Eurotiomycetes</taxon>
        <taxon>Chaetothyriomycetidae</taxon>
        <taxon>Chaetothyriales</taxon>
        <taxon>Cyphellophoraceae</taxon>
        <taxon>Cyphellophora</taxon>
    </lineage>
</organism>
<dbReference type="InterPro" id="IPR000182">
    <property type="entry name" value="GNAT_dom"/>
</dbReference>
<dbReference type="Gene3D" id="3.40.630.30">
    <property type="match status" value="1"/>
</dbReference>
<dbReference type="InterPro" id="IPR016181">
    <property type="entry name" value="Acyl_CoA_acyltransferase"/>
</dbReference>
<dbReference type="CDD" id="cd04301">
    <property type="entry name" value="NAT_SF"/>
    <property type="match status" value="1"/>
</dbReference>
<dbReference type="Pfam" id="PF13508">
    <property type="entry name" value="Acetyltransf_7"/>
    <property type="match status" value="1"/>
</dbReference>
<dbReference type="Proteomes" id="UP000038010">
    <property type="component" value="Unassembled WGS sequence"/>
</dbReference>
<dbReference type="SUPFAM" id="SSF55729">
    <property type="entry name" value="Acyl-CoA N-acyltransferases (Nat)"/>
    <property type="match status" value="1"/>
</dbReference>
<dbReference type="PROSITE" id="PS51186">
    <property type="entry name" value="GNAT"/>
    <property type="match status" value="1"/>
</dbReference>
<feature type="domain" description="N-acetyltransferase" evidence="1">
    <location>
        <begin position="169"/>
        <end position="240"/>
    </location>
</feature>
<dbReference type="PANTHER" id="PTHR42791:SF16">
    <property type="entry name" value="N-ACETYLTRANSFERASE DOMAIN-CONTAINING PROTEIN"/>
    <property type="match status" value="1"/>
</dbReference>
<name>A0A0N1HFS3_9EURO</name>
<keyword evidence="3" id="KW-1185">Reference proteome</keyword>
<proteinExistence type="predicted"/>
<gene>
    <name evidence="2" type="ORF">AB675_8751</name>
</gene>
<evidence type="ECO:0000313" key="2">
    <source>
        <dbReference type="EMBL" id="KPI44253.1"/>
    </source>
</evidence>
<dbReference type="OrthoDB" id="2744543at2759"/>
<dbReference type="STRING" id="1664694.A0A0N1HFS3"/>
<evidence type="ECO:0000313" key="3">
    <source>
        <dbReference type="Proteomes" id="UP000038010"/>
    </source>
</evidence>